<evidence type="ECO:0000313" key="3">
    <source>
        <dbReference type="Proteomes" id="UP001500668"/>
    </source>
</evidence>
<dbReference type="Proteomes" id="UP001500668">
    <property type="component" value="Unassembled WGS sequence"/>
</dbReference>
<proteinExistence type="predicted"/>
<protein>
    <submittedName>
        <fullName evidence="2">Uncharacterized protein</fullName>
    </submittedName>
</protein>
<name>A0ABN1GHA4_9ACTN</name>
<comment type="caution">
    <text evidence="2">The sequence shown here is derived from an EMBL/GenBank/DDBJ whole genome shotgun (WGS) entry which is preliminary data.</text>
</comment>
<organism evidence="2 3">
    <name type="scientific">Streptomyces crystallinus</name>
    <dbReference type="NCBI Taxonomy" id="68191"/>
    <lineage>
        <taxon>Bacteria</taxon>
        <taxon>Bacillati</taxon>
        <taxon>Actinomycetota</taxon>
        <taxon>Actinomycetes</taxon>
        <taxon>Kitasatosporales</taxon>
        <taxon>Streptomycetaceae</taxon>
        <taxon>Streptomyces</taxon>
    </lineage>
</organism>
<evidence type="ECO:0000256" key="1">
    <source>
        <dbReference type="SAM" id="MobiDB-lite"/>
    </source>
</evidence>
<dbReference type="EMBL" id="BAAACA010000034">
    <property type="protein sequence ID" value="GAA0611515.1"/>
    <property type="molecule type" value="Genomic_DNA"/>
</dbReference>
<accession>A0ABN1GHA4</accession>
<gene>
    <name evidence="2" type="ORF">GCM10010394_46650</name>
</gene>
<feature type="region of interest" description="Disordered" evidence="1">
    <location>
        <begin position="39"/>
        <end position="62"/>
    </location>
</feature>
<evidence type="ECO:0000313" key="2">
    <source>
        <dbReference type="EMBL" id="GAA0611515.1"/>
    </source>
</evidence>
<keyword evidence="3" id="KW-1185">Reference proteome</keyword>
<reference evidence="2 3" key="1">
    <citation type="journal article" date="2019" name="Int. J. Syst. Evol. Microbiol.">
        <title>The Global Catalogue of Microorganisms (GCM) 10K type strain sequencing project: providing services to taxonomists for standard genome sequencing and annotation.</title>
        <authorList>
            <consortium name="The Broad Institute Genomics Platform"/>
            <consortium name="The Broad Institute Genome Sequencing Center for Infectious Disease"/>
            <person name="Wu L."/>
            <person name="Ma J."/>
        </authorList>
    </citation>
    <scope>NUCLEOTIDE SEQUENCE [LARGE SCALE GENOMIC DNA]</scope>
    <source>
        <strain evidence="2 3">JCM 5067</strain>
    </source>
</reference>
<sequence length="112" mass="12248">MPEHHRVADLEDIQEDGDVYDIARAGEIHSAARIAVAPLVGRDDPSAPAQFPRQTYESSPFRDVTAQGKQGQAQEAVLFCRTFAAWPSKRVMLPDVAGFAQVTRAATRVSKV</sequence>